<keyword evidence="15" id="KW-1185">Reference proteome</keyword>
<evidence type="ECO:0000256" key="5">
    <source>
        <dbReference type="ARBA" id="ARBA00022771"/>
    </source>
</evidence>
<feature type="domain" description="C2H2-type" evidence="13">
    <location>
        <begin position="1013"/>
        <end position="1041"/>
    </location>
</feature>
<feature type="transmembrane region" description="Helical" evidence="11">
    <location>
        <begin position="569"/>
        <end position="590"/>
    </location>
</feature>
<dbReference type="GO" id="GO:0005634">
    <property type="term" value="C:nucleus"/>
    <property type="evidence" value="ECO:0007669"/>
    <property type="project" value="UniProtKB-SubCell"/>
</dbReference>
<feature type="domain" description="C2H2-type" evidence="13">
    <location>
        <begin position="924"/>
        <end position="952"/>
    </location>
</feature>
<dbReference type="InterPro" id="IPR050329">
    <property type="entry name" value="GLI_C2H2-zinc-finger"/>
</dbReference>
<gene>
    <name evidence="14" type="ORF">Fcan01_23676</name>
</gene>
<dbReference type="EMBL" id="LNIX01000029">
    <property type="protein sequence ID" value="OXA41624.1"/>
    <property type="molecule type" value="Genomic_DNA"/>
</dbReference>
<keyword evidence="11" id="KW-1133">Transmembrane helix</keyword>
<evidence type="ECO:0000259" key="13">
    <source>
        <dbReference type="PROSITE" id="PS50157"/>
    </source>
</evidence>
<dbReference type="GO" id="GO:0000981">
    <property type="term" value="F:DNA-binding transcription factor activity, RNA polymerase II-specific"/>
    <property type="evidence" value="ECO:0007669"/>
    <property type="project" value="TreeGrafter"/>
</dbReference>
<dbReference type="AlphaFoldDB" id="A0A226D9U5"/>
<evidence type="ECO:0000256" key="12">
    <source>
        <dbReference type="SAM" id="SignalP"/>
    </source>
</evidence>
<evidence type="ECO:0000256" key="8">
    <source>
        <dbReference type="ARBA" id="ARBA00023163"/>
    </source>
</evidence>
<evidence type="ECO:0000256" key="4">
    <source>
        <dbReference type="ARBA" id="ARBA00022737"/>
    </source>
</evidence>
<keyword evidence="9" id="KW-0539">Nucleus</keyword>
<feature type="domain" description="C2H2-type" evidence="13">
    <location>
        <begin position="953"/>
        <end position="980"/>
    </location>
</feature>
<keyword evidence="6" id="KW-0862">Zinc</keyword>
<feature type="transmembrane region" description="Helical" evidence="11">
    <location>
        <begin position="332"/>
        <end position="352"/>
    </location>
</feature>
<feature type="domain" description="C2H2-type" evidence="13">
    <location>
        <begin position="1061"/>
        <end position="1087"/>
    </location>
</feature>
<feature type="signal peptide" evidence="12">
    <location>
        <begin position="1"/>
        <end position="22"/>
    </location>
</feature>
<protein>
    <recommendedName>
        <fullName evidence="13">C2H2-type domain-containing protein</fullName>
    </recommendedName>
</protein>
<evidence type="ECO:0000256" key="11">
    <source>
        <dbReference type="SAM" id="Phobius"/>
    </source>
</evidence>
<dbReference type="Gene3D" id="1.10.287.70">
    <property type="match status" value="1"/>
</dbReference>
<dbReference type="OrthoDB" id="6077919at2759"/>
<dbReference type="PANTHER" id="PTHR19818:SF163">
    <property type="entry name" value="C2H2-TYPE DOMAIN-CONTAINING PROTEIN"/>
    <property type="match status" value="1"/>
</dbReference>
<feature type="domain" description="C2H2-type" evidence="13">
    <location>
        <begin position="892"/>
        <end position="921"/>
    </location>
</feature>
<dbReference type="Proteomes" id="UP000198287">
    <property type="component" value="Unassembled WGS sequence"/>
</dbReference>
<dbReference type="GO" id="GO:0045944">
    <property type="term" value="P:positive regulation of transcription by RNA polymerase II"/>
    <property type="evidence" value="ECO:0007669"/>
    <property type="project" value="UniProtKB-ARBA"/>
</dbReference>
<keyword evidence="3" id="KW-0479">Metal-binding</keyword>
<keyword evidence="8" id="KW-0804">Transcription</keyword>
<evidence type="ECO:0000313" key="14">
    <source>
        <dbReference type="EMBL" id="OXA41624.1"/>
    </source>
</evidence>
<feature type="domain" description="C2H2-type" evidence="13">
    <location>
        <begin position="861"/>
        <end position="888"/>
    </location>
</feature>
<evidence type="ECO:0000256" key="2">
    <source>
        <dbReference type="ARBA" id="ARBA00006991"/>
    </source>
</evidence>
<dbReference type="InterPro" id="IPR013087">
    <property type="entry name" value="Znf_C2H2_type"/>
</dbReference>
<dbReference type="InterPro" id="IPR036236">
    <property type="entry name" value="Znf_C2H2_sf"/>
</dbReference>
<accession>A0A226D9U5</accession>
<evidence type="ECO:0000256" key="3">
    <source>
        <dbReference type="ARBA" id="ARBA00022723"/>
    </source>
</evidence>
<comment type="caution">
    <text evidence="14">The sequence shown here is derived from an EMBL/GenBank/DDBJ whole genome shotgun (WGS) entry which is preliminary data.</text>
</comment>
<feature type="domain" description="C2H2-type" evidence="13">
    <location>
        <begin position="722"/>
        <end position="750"/>
    </location>
</feature>
<proteinExistence type="inferred from homology"/>
<feature type="domain" description="C2H2-type" evidence="13">
    <location>
        <begin position="785"/>
        <end position="812"/>
    </location>
</feature>
<organism evidence="14 15">
    <name type="scientific">Folsomia candida</name>
    <name type="common">Springtail</name>
    <dbReference type="NCBI Taxonomy" id="158441"/>
    <lineage>
        <taxon>Eukaryota</taxon>
        <taxon>Metazoa</taxon>
        <taxon>Ecdysozoa</taxon>
        <taxon>Arthropoda</taxon>
        <taxon>Hexapoda</taxon>
        <taxon>Collembola</taxon>
        <taxon>Entomobryomorpha</taxon>
        <taxon>Isotomoidea</taxon>
        <taxon>Isotomidae</taxon>
        <taxon>Proisotominae</taxon>
        <taxon>Folsomia</taxon>
    </lineage>
</organism>
<dbReference type="Gene3D" id="3.30.160.60">
    <property type="entry name" value="Classic Zinc Finger"/>
    <property type="match status" value="6"/>
</dbReference>
<feature type="domain" description="C2H2-type" evidence="13">
    <location>
        <begin position="984"/>
        <end position="1012"/>
    </location>
</feature>
<dbReference type="PROSITE" id="PS00028">
    <property type="entry name" value="ZINC_FINGER_C2H2_1"/>
    <property type="match status" value="9"/>
</dbReference>
<dbReference type="FunFam" id="3.30.160.60:FF:000188">
    <property type="entry name" value="Zinc finger protein 787"/>
    <property type="match status" value="1"/>
</dbReference>
<evidence type="ECO:0000256" key="1">
    <source>
        <dbReference type="ARBA" id="ARBA00004123"/>
    </source>
</evidence>
<dbReference type="Pfam" id="PF13912">
    <property type="entry name" value="zf-C2H2_6"/>
    <property type="match status" value="1"/>
</dbReference>
<dbReference type="SMART" id="SM00355">
    <property type="entry name" value="ZnF_C2H2"/>
    <property type="match status" value="11"/>
</dbReference>
<dbReference type="Pfam" id="PF00096">
    <property type="entry name" value="zf-C2H2"/>
    <property type="match status" value="2"/>
</dbReference>
<reference evidence="14 15" key="1">
    <citation type="submission" date="2015-12" db="EMBL/GenBank/DDBJ databases">
        <title>The genome of Folsomia candida.</title>
        <authorList>
            <person name="Faddeeva A."/>
            <person name="Derks M.F."/>
            <person name="Anvar Y."/>
            <person name="Smit S."/>
            <person name="Van Straalen N."/>
            <person name="Roelofs D."/>
        </authorList>
    </citation>
    <scope>NUCLEOTIDE SEQUENCE [LARGE SCALE GENOMIC DNA]</scope>
    <source>
        <strain evidence="14 15">VU population</strain>
        <tissue evidence="14">Whole body</tissue>
    </source>
</reference>
<dbReference type="PANTHER" id="PTHR19818">
    <property type="entry name" value="ZINC FINGER PROTEIN ZIC AND GLI"/>
    <property type="match status" value="1"/>
</dbReference>
<dbReference type="GO" id="GO:0000978">
    <property type="term" value="F:RNA polymerase II cis-regulatory region sequence-specific DNA binding"/>
    <property type="evidence" value="ECO:0007669"/>
    <property type="project" value="TreeGrafter"/>
</dbReference>
<name>A0A226D9U5_FOLCA</name>
<evidence type="ECO:0000313" key="15">
    <source>
        <dbReference type="Proteomes" id="UP000198287"/>
    </source>
</evidence>
<evidence type="ECO:0000256" key="10">
    <source>
        <dbReference type="PROSITE-ProRule" id="PRU00042"/>
    </source>
</evidence>
<feature type="transmembrane region" description="Helical" evidence="11">
    <location>
        <begin position="299"/>
        <end position="320"/>
    </location>
</feature>
<keyword evidence="11" id="KW-0812">Transmembrane</keyword>
<sequence length="1087" mass="124303">MSSSVRIAILIVTLASFPSYNTDFPYFDVIRVHNLYTPLRQFVLVPSIFESLDIDLILSRLTVYGYRETEKSSRPKVSFVNLIRSGTWVEKCQNLIMSSASPLQQDIVFGRIQSHQDFHCLQRHVGFLGTAKVVLFTEIASLPFFVPCLTCHLITLTEVKPVSFLTIWEAWNAQRLTRWSGQLQKYFDVFCPIATITQKYNLTLSEYKSGVGFRDKKSFRYAEILVTDYQGDLKTYTCHRIDIQSINFVTITNPPSPVSGIATFVSPFDLEIWCFLLISVVLVAAFLTSLGWEGGRCSAFGFMLAEKVITVICIFLGQVGDSSGIPYRKRSVPLIILTIWLFGNLFLMVNYYQGSIYSLLAVLFPPPTPHGFEELVDMDIPMIAMDAYTNYTGEKQSYLHDIIIPQLIDNADENPKFKKFLLKFRAKLLSINDFAVSEMFKTIIFENSRRTHPMLVIFIANGRFESFIRSASYVGNRHIARHSGDSPFRILYYGIGAINLFTPYLAKGLRQIQESGLVQSWERLNSIVVLVRRKNYLSRGKYFKAVQTLFGDVREDITFHESNAISIDLIAPGFCLCAIVMASGVSVFAIENFRSIKHMVSIVVKIVVSVYISLLKAPVAVYELKRTSYQEYTVGLCVCICFFDSRSTGGKLRLADGLKKMGIWTGKHWDDTRLENLMQTRNYCTFATTTLPELAKLVGNSLQNLKQPDAPEEAMPRSNIRPNCDICERKFSSVYALQMHNKAFHSATPRPRLPCTFARCDKSYLYKPHLNYHVKLDHSTNPVQFPCQVCGKNLKTQNNLNLHMQTHQENAAVKCDAEHRVAGYRVVPLPGATLDICKKTYKNPACLRAHKGAIHGNRIRPECAICRRTFVSRAAARAHHRIYHSTTPRTRPPCLFAGCAKTFLDKSALKGHVRMEHAENPVRFRCTLCAREFKRREYLNLHITTNHTGEKAYKCSTCEKRFVQRSHLQIHRRVHTDKSDRIKFICHHCDRVFLTKPSLTGHIRAAHENLRNYGCPHCDKKFYRSAHLKGHVESKHTISKDPATNARIPRSACEIEPCRWKECYFCGKRSLRYFNLARHVRRHTSEV</sequence>
<feature type="transmembrane region" description="Helical" evidence="11">
    <location>
        <begin position="602"/>
        <end position="622"/>
    </location>
</feature>
<keyword evidence="5 10" id="KW-0863">Zinc-finger</keyword>
<keyword evidence="12" id="KW-0732">Signal</keyword>
<dbReference type="GO" id="GO:0008270">
    <property type="term" value="F:zinc ion binding"/>
    <property type="evidence" value="ECO:0007669"/>
    <property type="project" value="UniProtKB-KW"/>
</dbReference>
<comment type="subcellular location">
    <subcellularLocation>
        <location evidence="1">Nucleus</location>
    </subcellularLocation>
</comment>
<feature type="transmembrane region" description="Helical" evidence="11">
    <location>
        <begin position="270"/>
        <end position="292"/>
    </location>
</feature>
<evidence type="ECO:0000256" key="6">
    <source>
        <dbReference type="ARBA" id="ARBA00022833"/>
    </source>
</evidence>
<keyword evidence="11" id="KW-0472">Membrane</keyword>
<feature type="chain" id="PRO_5013211635" description="C2H2-type domain-containing protein" evidence="12">
    <location>
        <begin position="23"/>
        <end position="1087"/>
    </location>
</feature>
<evidence type="ECO:0000256" key="9">
    <source>
        <dbReference type="ARBA" id="ARBA00023242"/>
    </source>
</evidence>
<dbReference type="SUPFAM" id="SSF57667">
    <property type="entry name" value="beta-beta-alpha zinc fingers"/>
    <property type="match status" value="3"/>
</dbReference>
<feature type="transmembrane region" description="Helical" evidence="11">
    <location>
        <begin position="490"/>
        <end position="506"/>
    </location>
</feature>
<keyword evidence="7" id="KW-0238">DNA-binding</keyword>
<evidence type="ECO:0000256" key="7">
    <source>
        <dbReference type="ARBA" id="ARBA00023125"/>
    </source>
</evidence>
<dbReference type="PROSITE" id="PS50157">
    <property type="entry name" value="ZINC_FINGER_C2H2_2"/>
    <property type="match status" value="9"/>
</dbReference>
<keyword evidence="4" id="KW-0677">Repeat</keyword>
<comment type="similarity">
    <text evidence="2">Belongs to the krueppel C2H2-type zinc-finger protein family.</text>
</comment>